<dbReference type="eggNOG" id="ENOG502QS8Y">
    <property type="taxonomic scope" value="Eukaryota"/>
</dbReference>
<dbReference type="ESTHER" id="copc7-a8nll9">
    <property type="family name" value="Glucuronoyl_esterase"/>
</dbReference>
<proteinExistence type="inferred from homology"/>
<evidence type="ECO:0000313" key="13">
    <source>
        <dbReference type="EMBL" id="EAU87170.2"/>
    </source>
</evidence>
<comment type="similarity">
    <text evidence="2">Belongs to the carbohydrate esterase 15 (CE15) family.</text>
</comment>
<dbReference type="RefSeq" id="XP_001834722.2">
    <property type="nucleotide sequence ID" value="XM_001834670.2"/>
</dbReference>
<keyword evidence="7" id="KW-0439">Lignin degradation</keyword>
<evidence type="ECO:0000256" key="9">
    <source>
        <dbReference type="ARBA" id="ARBA00026105"/>
    </source>
</evidence>
<dbReference type="EC" id="3.1.1.117" evidence="9"/>
<dbReference type="OrthoDB" id="3781271at2759"/>
<evidence type="ECO:0000256" key="3">
    <source>
        <dbReference type="ARBA" id="ARBA00022487"/>
    </source>
</evidence>
<evidence type="ECO:0000256" key="10">
    <source>
        <dbReference type="SAM" id="MobiDB-lite"/>
    </source>
</evidence>
<protein>
    <recommendedName>
        <fullName evidence="9">(4-O-methyl)-D-glucuronate--lignin esterase</fullName>
        <ecNumber evidence="9">3.1.1.117</ecNumber>
    </recommendedName>
</protein>
<dbReference type="GO" id="GO:0052689">
    <property type="term" value="F:carboxylic ester hydrolase activity"/>
    <property type="evidence" value="ECO:0007669"/>
    <property type="project" value="UniProtKB-KW"/>
</dbReference>
<gene>
    <name evidence="13" type="ORF">CC1G_05859</name>
</gene>
<evidence type="ECO:0000256" key="8">
    <source>
        <dbReference type="ARBA" id="ARBA00024511"/>
    </source>
</evidence>
<dbReference type="InParanoid" id="A8NLL9"/>
<dbReference type="HOGENOM" id="CLU_028869_1_1_1"/>
<dbReference type="Gene3D" id="3.40.50.1820">
    <property type="entry name" value="alpha/beta hydrolase"/>
    <property type="match status" value="1"/>
</dbReference>
<organism evidence="13 14">
    <name type="scientific">Coprinopsis cinerea (strain Okayama-7 / 130 / ATCC MYA-4618 / FGSC 9003)</name>
    <name type="common">Inky cap fungus</name>
    <name type="synonym">Hormographiella aspergillata</name>
    <dbReference type="NCBI Taxonomy" id="240176"/>
    <lineage>
        <taxon>Eukaryota</taxon>
        <taxon>Fungi</taxon>
        <taxon>Dikarya</taxon>
        <taxon>Basidiomycota</taxon>
        <taxon>Agaricomycotina</taxon>
        <taxon>Agaricomycetes</taxon>
        <taxon>Agaricomycetidae</taxon>
        <taxon>Agaricales</taxon>
        <taxon>Agaricineae</taxon>
        <taxon>Psathyrellaceae</taxon>
        <taxon>Coprinopsis</taxon>
    </lineage>
</organism>
<sequence>MKILTPAFASLLTALLASAQSTAPSAPQPETKCPAFPDRLILSKLPDPFTFFNGKKVRTKDDWACRRAEISALLQRFELGDLPGKPDKVVGVIDENHRSITVNVTVGDREISFTSTIRLPEPVKPEPEPSPEPEPEEPEEPSPEPEEPVPEPEEPEPTPEPEDPDSVSTPKKKYPAIISLGYASIPAPEGVAVISLNNDLIAEQQGRTRSRGKGLFYDLYGADHSAGAMLAWTWGVSRLIDALESAQGSQIDTKRLAVTGCSRNGKGTHVVGAFEERIALTIPQEPGTGGAGCWRIADQLRDEGLTVQTGSQIITENVWFSTRFDEYANKTGVLPFDHHFLSAMVAPRGLLVLEHSGIDWLGPESTYGCVSAARKVWQALGAQRNVGFLQAGEHNHCQFPESQRKDLEAYFDRFLKGKRAETGHFKTDGEFEWDESEWIDWETPRLR</sequence>
<dbReference type="STRING" id="240176.A8NLL9"/>
<dbReference type="VEuPathDB" id="FungiDB:CC1G_05859"/>
<comment type="caution">
    <text evidence="13">The sequence shown here is derived from an EMBL/GenBank/DDBJ whole genome shotgun (WGS) entry which is preliminary data.</text>
</comment>
<evidence type="ECO:0000256" key="6">
    <source>
        <dbReference type="ARBA" id="ARBA00022801"/>
    </source>
</evidence>
<keyword evidence="3" id="KW-0719">Serine esterase</keyword>
<dbReference type="KEGG" id="cci:CC1G_05859"/>
<dbReference type="OMA" id="HHMLMAL"/>
<keyword evidence="4" id="KW-0964">Secreted</keyword>
<reference evidence="13 14" key="1">
    <citation type="journal article" date="2010" name="Proc. Natl. Acad. Sci. U.S.A.">
        <title>Insights into evolution of multicellular fungi from the assembled chromosomes of the mushroom Coprinopsis cinerea (Coprinus cinereus).</title>
        <authorList>
            <person name="Stajich J.E."/>
            <person name="Wilke S.K."/>
            <person name="Ahren D."/>
            <person name="Au C.H."/>
            <person name="Birren B.W."/>
            <person name="Borodovsky M."/>
            <person name="Burns C."/>
            <person name="Canback B."/>
            <person name="Casselton L.A."/>
            <person name="Cheng C.K."/>
            <person name="Deng J."/>
            <person name="Dietrich F.S."/>
            <person name="Fargo D.C."/>
            <person name="Farman M.L."/>
            <person name="Gathman A.C."/>
            <person name="Goldberg J."/>
            <person name="Guigo R."/>
            <person name="Hoegger P.J."/>
            <person name="Hooker J.B."/>
            <person name="Huggins A."/>
            <person name="James T.Y."/>
            <person name="Kamada T."/>
            <person name="Kilaru S."/>
            <person name="Kodira C."/>
            <person name="Kues U."/>
            <person name="Kupfer D."/>
            <person name="Kwan H.S."/>
            <person name="Lomsadze A."/>
            <person name="Li W."/>
            <person name="Lilly W.W."/>
            <person name="Ma L.J."/>
            <person name="Mackey A.J."/>
            <person name="Manning G."/>
            <person name="Martin F."/>
            <person name="Muraguchi H."/>
            <person name="Natvig D.O."/>
            <person name="Palmerini H."/>
            <person name="Ramesh M.A."/>
            <person name="Rehmeyer C.J."/>
            <person name="Roe B.A."/>
            <person name="Shenoy N."/>
            <person name="Stanke M."/>
            <person name="Ter-Hovhannisyan V."/>
            <person name="Tunlid A."/>
            <person name="Velagapudi R."/>
            <person name="Vision T.J."/>
            <person name="Zeng Q."/>
            <person name="Zolan M.E."/>
            <person name="Pukkila P.J."/>
        </authorList>
    </citation>
    <scope>NUCLEOTIDE SEQUENCE [LARGE SCALE GENOMIC DNA]</scope>
    <source>
        <strain evidence="14">Okayama-7 / 130 / ATCC MYA-4618 / FGSC 9003</strain>
    </source>
</reference>
<evidence type="ECO:0000256" key="11">
    <source>
        <dbReference type="SAM" id="SignalP"/>
    </source>
</evidence>
<evidence type="ECO:0000256" key="4">
    <source>
        <dbReference type="ARBA" id="ARBA00022525"/>
    </source>
</evidence>
<dbReference type="GeneID" id="6011239"/>
<keyword evidence="6" id="KW-0378">Hydrolase</keyword>
<comment type="catalytic activity">
    <reaction evidence="8">
        <text>a 4-O-methyl-alpha-D-glucuronosyl ester derivative + H2O = 4-O-methyl-alpha-D-glucuronate derivative + an alcohol + H(+)</text>
        <dbReference type="Rhea" id="RHEA:67452"/>
        <dbReference type="ChEBI" id="CHEBI:15377"/>
        <dbReference type="ChEBI" id="CHEBI:15378"/>
        <dbReference type="ChEBI" id="CHEBI:30879"/>
        <dbReference type="ChEBI" id="CHEBI:171667"/>
        <dbReference type="ChEBI" id="CHEBI:171668"/>
        <dbReference type="EC" id="3.1.1.117"/>
    </reaction>
    <physiologicalReaction direction="left-to-right" evidence="8">
        <dbReference type="Rhea" id="RHEA:67453"/>
    </physiologicalReaction>
</comment>
<feature type="domain" description="4-O-methyl-glucuronoyl methylesterase-like" evidence="12">
    <location>
        <begin position="168"/>
        <end position="381"/>
    </location>
</feature>
<dbReference type="EMBL" id="AACS02000012">
    <property type="protein sequence ID" value="EAU87170.2"/>
    <property type="molecule type" value="Genomic_DNA"/>
</dbReference>
<dbReference type="GO" id="GO:0005576">
    <property type="term" value="C:extracellular region"/>
    <property type="evidence" value="ECO:0007669"/>
    <property type="project" value="UniProtKB-SubCell"/>
</dbReference>
<evidence type="ECO:0000256" key="5">
    <source>
        <dbReference type="ARBA" id="ARBA00022729"/>
    </source>
</evidence>
<feature type="compositionally biased region" description="Acidic residues" evidence="10">
    <location>
        <begin position="129"/>
        <end position="165"/>
    </location>
</feature>
<dbReference type="Pfam" id="PF22244">
    <property type="entry name" value="GCE_fung"/>
    <property type="match status" value="1"/>
</dbReference>
<evidence type="ECO:0000256" key="1">
    <source>
        <dbReference type="ARBA" id="ARBA00004613"/>
    </source>
</evidence>
<dbReference type="Proteomes" id="UP000001861">
    <property type="component" value="Unassembled WGS sequence"/>
</dbReference>
<evidence type="ECO:0000259" key="12">
    <source>
        <dbReference type="Pfam" id="PF22244"/>
    </source>
</evidence>
<evidence type="ECO:0000313" key="14">
    <source>
        <dbReference type="Proteomes" id="UP000001861"/>
    </source>
</evidence>
<evidence type="ECO:0000256" key="2">
    <source>
        <dbReference type="ARBA" id="ARBA00010092"/>
    </source>
</evidence>
<evidence type="ECO:0000256" key="7">
    <source>
        <dbReference type="ARBA" id="ARBA00023185"/>
    </source>
</evidence>
<keyword evidence="14" id="KW-1185">Reference proteome</keyword>
<feature type="chain" id="PRO_5002727360" description="(4-O-methyl)-D-glucuronate--lignin esterase" evidence="11">
    <location>
        <begin position="20"/>
        <end position="447"/>
    </location>
</feature>
<name>A8NLL9_COPC7</name>
<feature type="region of interest" description="Disordered" evidence="10">
    <location>
        <begin position="113"/>
        <end position="171"/>
    </location>
</feature>
<comment type="subcellular location">
    <subcellularLocation>
        <location evidence="1">Secreted</location>
    </subcellularLocation>
</comment>
<accession>A8NLL9</accession>
<dbReference type="GO" id="GO:0046274">
    <property type="term" value="P:lignin catabolic process"/>
    <property type="evidence" value="ECO:0007669"/>
    <property type="project" value="UniProtKB-KW"/>
</dbReference>
<feature type="signal peptide" evidence="11">
    <location>
        <begin position="1"/>
        <end position="19"/>
    </location>
</feature>
<dbReference type="InterPro" id="IPR054579">
    <property type="entry name" value="GCE-like_dom"/>
</dbReference>
<dbReference type="SUPFAM" id="SSF53474">
    <property type="entry name" value="alpha/beta-Hydrolases"/>
    <property type="match status" value="1"/>
</dbReference>
<keyword evidence="5 11" id="KW-0732">Signal</keyword>
<dbReference type="AlphaFoldDB" id="A8NLL9"/>
<dbReference type="InterPro" id="IPR029058">
    <property type="entry name" value="AB_hydrolase_fold"/>
</dbReference>